<dbReference type="Proteomes" id="UP000198729">
    <property type="component" value="Unassembled WGS sequence"/>
</dbReference>
<accession>A0A1G5SFY8</accession>
<name>A0A1G5SFY8_9PROT</name>
<evidence type="ECO:0000313" key="1">
    <source>
        <dbReference type="EMBL" id="SCZ86115.1"/>
    </source>
</evidence>
<dbReference type="AlphaFoldDB" id="A0A1G5SFY8"/>
<proteinExistence type="predicted"/>
<evidence type="ECO:0000313" key="2">
    <source>
        <dbReference type="Proteomes" id="UP000198729"/>
    </source>
</evidence>
<gene>
    <name evidence="1" type="ORF">NSMM_490004</name>
</gene>
<keyword evidence="2" id="KW-1185">Reference proteome</keyword>
<protein>
    <submittedName>
        <fullName evidence="1">Uncharacterized protein</fullName>
    </submittedName>
</protein>
<sequence length="50" mass="5696">MSEKNGLNNIDKGQRPVIHSPLTQRILQKDDLTFVSDHVDTLFPRHALAE</sequence>
<reference evidence="1 2" key="1">
    <citation type="submission" date="2016-10" db="EMBL/GenBank/DDBJ databases">
        <authorList>
            <person name="de Groot N.N."/>
        </authorList>
    </citation>
    <scope>NUCLEOTIDE SEQUENCE [LARGE SCALE GENOMIC DNA]</scope>
    <source>
        <strain evidence="1">1</strain>
    </source>
</reference>
<dbReference type="STRING" id="51642.NSMM_490004"/>
<organism evidence="1 2">
    <name type="scientific">Nitrosomonas mobilis</name>
    <dbReference type="NCBI Taxonomy" id="51642"/>
    <lineage>
        <taxon>Bacteria</taxon>
        <taxon>Pseudomonadati</taxon>
        <taxon>Pseudomonadota</taxon>
        <taxon>Betaproteobacteria</taxon>
        <taxon>Nitrosomonadales</taxon>
        <taxon>Nitrosomonadaceae</taxon>
        <taxon>Nitrosomonas</taxon>
    </lineage>
</organism>
<dbReference type="EMBL" id="FMWO01000057">
    <property type="protein sequence ID" value="SCZ86115.1"/>
    <property type="molecule type" value="Genomic_DNA"/>
</dbReference>